<dbReference type="Proteomes" id="UP001190700">
    <property type="component" value="Unassembled WGS sequence"/>
</dbReference>
<evidence type="ECO:0000313" key="2">
    <source>
        <dbReference type="Proteomes" id="UP001190700"/>
    </source>
</evidence>
<name>A0AAE0BFK8_9CHLO</name>
<accession>A0AAE0BFK8</accession>
<dbReference type="InterPro" id="IPR004242">
    <property type="entry name" value="Transposase_21"/>
</dbReference>
<keyword evidence="2" id="KW-1185">Reference proteome</keyword>
<reference evidence="1 2" key="1">
    <citation type="journal article" date="2015" name="Genome Biol. Evol.">
        <title>Comparative Genomics of a Bacterivorous Green Alga Reveals Evolutionary Causalities and Consequences of Phago-Mixotrophic Mode of Nutrition.</title>
        <authorList>
            <person name="Burns J.A."/>
            <person name="Paasch A."/>
            <person name="Narechania A."/>
            <person name="Kim E."/>
        </authorList>
    </citation>
    <scope>NUCLEOTIDE SEQUENCE [LARGE SCALE GENOMIC DNA]</scope>
    <source>
        <strain evidence="1 2">PLY_AMNH</strain>
    </source>
</reference>
<proteinExistence type="predicted"/>
<dbReference type="AlphaFoldDB" id="A0AAE0BFK8"/>
<evidence type="ECO:0000313" key="1">
    <source>
        <dbReference type="EMBL" id="KAK3234747.1"/>
    </source>
</evidence>
<organism evidence="1 2">
    <name type="scientific">Cymbomonas tetramitiformis</name>
    <dbReference type="NCBI Taxonomy" id="36881"/>
    <lineage>
        <taxon>Eukaryota</taxon>
        <taxon>Viridiplantae</taxon>
        <taxon>Chlorophyta</taxon>
        <taxon>Pyramimonadophyceae</taxon>
        <taxon>Pyramimonadales</taxon>
        <taxon>Pyramimonadaceae</taxon>
        <taxon>Cymbomonas</taxon>
    </lineage>
</organism>
<protein>
    <submittedName>
        <fullName evidence="1">Uncharacterized protein</fullName>
    </submittedName>
</protein>
<dbReference type="Pfam" id="PF02992">
    <property type="entry name" value="Transposase_21"/>
    <property type="match status" value="1"/>
</dbReference>
<comment type="caution">
    <text evidence="1">The sequence shown here is derived from an EMBL/GenBank/DDBJ whole genome shotgun (WGS) entry which is preliminary data.</text>
</comment>
<dbReference type="EMBL" id="LGRX02035468">
    <property type="protein sequence ID" value="KAK3234747.1"/>
    <property type="molecule type" value="Genomic_DNA"/>
</dbReference>
<gene>
    <name evidence="1" type="ORF">CYMTET_55009</name>
</gene>
<sequence>MVRWFGRTRRACFRCISKILNLPAEQIRGKYEYLDVYGILQGTRPADTTLPYDKLVTELKELWETGFDVWDSFSEEIVHLRCMLLGVIMDYKGLVDAVKRLDVGDKKSCMKCPLRALHSRALSKSIYAFYKQNDGMDFDDKVRNFAEEESVHPERYRTEWVKKSDGEL</sequence>